<sequence>MPYPEPMTTYPLVDDWRVRINGREPHPLPHVHVQFRDGSRVSLAIETGELLPGFGTPRKRLVPVRAWIVARRETLLAEYRRLNP</sequence>
<comment type="caution">
    <text evidence="1">The sequence shown here is derived from an EMBL/GenBank/DDBJ whole genome shotgun (WGS) entry which is preliminary data.</text>
</comment>
<proteinExistence type="predicted"/>
<name>A0ABU6FM42_9PROT</name>
<dbReference type="Proteomes" id="UP001308776">
    <property type="component" value="Unassembled WGS sequence"/>
</dbReference>
<evidence type="ECO:0000313" key="1">
    <source>
        <dbReference type="EMBL" id="MEB8512617.1"/>
    </source>
</evidence>
<dbReference type="EMBL" id="JAQGFR010000022">
    <property type="protein sequence ID" value="MEB8512617.1"/>
    <property type="molecule type" value="Genomic_DNA"/>
</dbReference>
<dbReference type="Pfam" id="PF13711">
    <property type="entry name" value="DUF4160"/>
    <property type="match status" value="1"/>
</dbReference>
<evidence type="ECO:0000313" key="2">
    <source>
        <dbReference type="Proteomes" id="UP001308776"/>
    </source>
</evidence>
<protein>
    <submittedName>
        <fullName evidence="1">DUF4160 domain-containing protein</fullName>
    </submittedName>
</protein>
<dbReference type="InterPro" id="IPR025427">
    <property type="entry name" value="DUF4160"/>
</dbReference>
<reference evidence="1 2" key="1">
    <citation type="submission" date="2022-11" db="EMBL/GenBank/DDBJ databases">
        <title>Comparative genomics analysis of Acidithiobacillus ferriphilus.</title>
        <authorList>
            <person name="Ma L."/>
        </authorList>
    </citation>
    <scope>NUCLEOTIDE SEQUENCE [LARGE SCALE GENOMIC DNA]</scope>
    <source>
        <strain evidence="1 2">DY15</strain>
    </source>
</reference>
<gene>
    <name evidence="1" type="ORF">OW717_00995</name>
</gene>
<dbReference type="RefSeq" id="WP_226844481.1">
    <property type="nucleotide sequence ID" value="NZ_JAAZUC010000083.1"/>
</dbReference>
<organism evidence="1 2">
    <name type="scientific">Acidithiobacillus ferriphilus</name>
    <dbReference type="NCBI Taxonomy" id="1689834"/>
    <lineage>
        <taxon>Bacteria</taxon>
        <taxon>Pseudomonadati</taxon>
        <taxon>Pseudomonadota</taxon>
        <taxon>Acidithiobacillia</taxon>
        <taxon>Acidithiobacillales</taxon>
        <taxon>Acidithiobacillaceae</taxon>
        <taxon>Acidithiobacillus</taxon>
    </lineage>
</organism>
<keyword evidence="2" id="KW-1185">Reference proteome</keyword>
<accession>A0ABU6FM42</accession>